<dbReference type="Gene3D" id="1.10.287.210">
    <property type="match status" value="1"/>
</dbReference>
<name>A0A7K8P7U0_COCCO</name>
<keyword evidence="1" id="KW-1133">Transmembrane helix</keyword>
<dbReference type="InterPro" id="IPR018154">
    <property type="entry name" value="TLV/ENV_coat_polyprotein"/>
</dbReference>
<feature type="transmembrane region" description="Helical" evidence="1">
    <location>
        <begin position="69"/>
        <end position="87"/>
    </location>
</feature>
<comment type="caution">
    <text evidence="2">The sequence shown here is derived from an EMBL/GenBank/DDBJ whole genome shotgun (WGS) entry which is preliminary data.</text>
</comment>
<proteinExistence type="predicted"/>
<dbReference type="AlphaFoldDB" id="A0A7K8P7U0"/>
<dbReference type="PANTHER" id="PTHR10424">
    <property type="entry name" value="VIRAL ENVELOPE PROTEIN"/>
    <property type="match status" value="1"/>
</dbReference>
<feature type="non-terminal residue" evidence="2">
    <location>
        <position position="1"/>
    </location>
</feature>
<evidence type="ECO:0000313" key="2">
    <source>
        <dbReference type="EMBL" id="NXE75355.1"/>
    </source>
</evidence>
<gene>
    <name evidence="2" type="primary">Erv31_2</name>
    <name evidence="2" type="ORF">COCCOC_R15669</name>
</gene>
<accession>A0A7K8P7U0</accession>
<dbReference type="Proteomes" id="UP000525205">
    <property type="component" value="Unassembled WGS sequence"/>
</dbReference>
<keyword evidence="3" id="KW-1185">Reference proteome</keyword>
<protein>
    <submittedName>
        <fullName evidence="2">ENR1 protein</fullName>
    </submittedName>
</protein>
<evidence type="ECO:0000313" key="3">
    <source>
        <dbReference type="Proteomes" id="UP000525205"/>
    </source>
</evidence>
<feature type="non-terminal residue" evidence="2">
    <location>
        <position position="291"/>
    </location>
</feature>
<evidence type="ECO:0000256" key="1">
    <source>
        <dbReference type="SAM" id="Phobius"/>
    </source>
</evidence>
<reference evidence="2 3" key="1">
    <citation type="submission" date="2019-09" db="EMBL/GenBank/DDBJ databases">
        <title>Bird 10,000 Genomes (B10K) Project - Family phase.</title>
        <authorList>
            <person name="Zhang G."/>
        </authorList>
    </citation>
    <scope>NUCLEOTIDE SEQUENCE [LARGE SCALE GENOMIC DNA]</scope>
    <source>
        <strain evidence="2">B10K-CU-031-03</strain>
        <tissue evidence="2">Muscle</tissue>
    </source>
</reference>
<keyword evidence="1" id="KW-0472">Membrane</keyword>
<dbReference type="EMBL" id="VWPP01000076">
    <property type="protein sequence ID" value="NXE75355.1"/>
    <property type="molecule type" value="Genomic_DNA"/>
</dbReference>
<dbReference type="PANTHER" id="PTHR10424:SF68">
    <property type="entry name" value="ENDOGENOUS RETROVIRUS GROUP 3 MEMBER 1 ENV POLYPROTEIN"/>
    <property type="match status" value="1"/>
</dbReference>
<sequence length="291" mass="32881">CEWKNNSGAWYCTSRINNRTTEFFSPLGDRDTPYFQFPKGASGPFACGIKAKKGHYWICGHMAYKHLPAGWSGICCIGIIWPLFFLLPETGEPRLGIKLYDNLGGRSIPRKTRSIEDNLGGTQKWGDNEWPPERVIQHYGPATWNPHEPISGAREPIYNLNWIIGLQAALEMITNKTANATGLLTRQSPQMRTAAFQHRMVLDYLLAEEGRVCGKLNVSNCCLEIDDVGEVVLQLTKDIRKLARVPVQTWNDWDGDLWSWLPGAPWVKQLLLYLLCAVATSMFLPCVIPLF</sequence>
<dbReference type="SUPFAM" id="SSF58069">
    <property type="entry name" value="Virus ectodomain"/>
    <property type="match status" value="1"/>
</dbReference>
<keyword evidence="1" id="KW-0812">Transmembrane</keyword>
<organism evidence="2 3">
    <name type="scientific">Cochlearius cochlearius</name>
    <name type="common">Boat-billed heron</name>
    <dbReference type="NCBI Taxonomy" id="110676"/>
    <lineage>
        <taxon>Eukaryota</taxon>
        <taxon>Metazoa</taxon>
        <taxon>Chordata</taxon>
        <taxon>Craniata</taxon>
        <taxon>Vertebrata</taxon>
        <taxon>Euteleostomi</taxon>
        <taxon>Archelosauria</taxon>
        <taxon>Archosauria</taxon>
        <taxon>Dinosauria</taxon>
        <taxon>Saurischia</taxon>
        <taxon>Theropoda</taxon>
        <taxon>Coelurosauria</taxon>
        <taxon>Aves</taxon>
        <taxon>Neognathae</taxon>
        <taxon>Neoaves</taxon>
        <taxon>Aequornithes</taxon>
        <taxon>Pelecaniformes</taxon>
        <taxon>Ardeidae</taxon>
        <taxon>Cochlearius</taxon>
    </lineage>
</organism>